<dbReference type="EMBL" id="BAAAZP010000187">
    <property type="protein sequence ID" value="GAA3706106.1"/>
    <property type="molecule type" value="Genomic_DNA"/>
</dbReference>
<keyword evidence="3" id="KW-1185">Reference proteome</keyword>
<sequence>MLLVGGDLARGEPVTQLALLGDQSADRGENLVVSHALDSNHRQEAPGDLRRCLRDEQRFLKIRDVARFTPRRLVAFMACCAGCFLAAAAGAFKAGSLAAERAMRVGRFLSETDEEHQP</sequence>
<organism evidence="2 3">
    <name type="scientific">Nonomuraea antimicrobica</name>
    <dbReference type="NCBI Taxonomy" id="561173"/>
    <lineage>
        <taxon>Bacteria</taxon>
        <taxon>Bacillati</taxon>
        <taxon>Actinomycetota</taxon>
        <taxon>Actinomycetes</taxon>
        <taxon>Streptosporangiales</taxon>
        <taxon>Streptosporangiaceae</taxon>
        <taxon>Nonomuraea</taxon>
    </lineage>
</organism>
<protein>
    <submittedName>
        <fullName evidence="2">Uncharacterized protein</fullName>
    </submittedName>
</protein>
<keyword evidence="1" id="KW-0812">Transmembrane</keyword>
<gene>
    <name evidence="2" type="ORF">GCM10022224_084500</name>
</gene>
<evidence type="ECO:0000256" key="1">
    <source>
        <dbReference type="SAM" id="Phobius"/>
    </source>
</evidence>
<dbReference type="Proteomes" id="UP001500902">
    <property type="component" value="Unassembled WGS sequence"/>
</dbReference>
<keyword evidence="1" id="KW-0472">Membrane</keyword>
<reference evidence="3" key="1">
    <citation type="journal article" date="2019" name="Int. J. Syst. Evol. Microbiol.">
        <title>The Global Catalogue of Microorganisms (GCM) 10K type strain sequencing project: providing services to taxonomists for standard genome sequencing and annotation.</title>
        <authorList>
            <consortium name="The Broad Institute Genomics Platform"/>
            <consortium name="The Broad Institute Genome Sequencing Center for Infectious Disease"/>
            <person name="Wu L."/>
            <person name="Ma J."/>
        </authorList>
    </citation>
    <scope>NUCLEOTIDE SEQUENCE [LARGE SCALE GENOMIC DNA]</scope>
    <source>
        <strain evidence="3">JCM 16904</strain>
    </source>
</reference>
<evidence type="ECO:0000313" key="3">
    <source>
        <dbReference type="Proteomes" id="UP001500902"/>
    </source>
</evidence>
<feature type="transmembrane region" description="Helical" evidence="1">
    <location>
        <begin position="73"/>
        <end position="92"/>
    </location>
</feature>
<proteinExistence type="predicted"/>
<name>A0ABP7DKG8_9ACTN</name>
<keyword evidence="1" id="KW-1133">Transmembrane helix</keyword>
<evidence type="ECO:0000313" key="2">
    <source>
        <dbReference type="EMBL" id="GAA3706106.1"/>
    </source>
</evidence>
<accession>A0ABP7DKG8</accession>
<comment type="caution">
    <text evidence="2">The sequence shown here is derived from an EMBL/GenBank/DDBJ whole genome shotgun (WGS) entry which is preliminary data.</text>
</comment>